<evidence type="ECO:0000313" key="3">
    <source>
        <dbReference type="Proteomes" id="UP000549134"/>
    </source>
</evidence>
<proteinExistence type="predicted"/>
<feature type="domain" description="Stability determinant" evidence="1">
    <location>
        <begin position="16"/>
        <end position="48"/>
    </location>
</feature>
<dbReference type="GeneID" id="55845070"/>
<reference evidence="2 3" key="1">
    <citation type="submission" date="2020-04" db="EMBL/GenBank/DDBJ databases">
        <title>Molecular characterization of pseudomonads from Agaricus bisporus reveal novel blotch 2 pathogens in Western Europe.</title>
        <authorList>
            <person name="Taparia T."/>
            <person name="Krijger M."/>
            <person name="Haynes E."/>
            <person name="Elpinstone J.G."/>
            <person name="Noble R."/>
            <person name="Van Der Wolf J."/>
        </authorList>
    </citation>
    <scope>NUCLEOTIDE SEQUENCE [LARGE SCALE GENOMIC DNA]</scope>
    <source>
        <strain evidence="2 3">IPO3746</strain>
    </source>
</reference>
<dbReference type="Gene3D" id="6.20.450.20">
    <property type="match status" value="1"/>
</dbReference>
<dbReference type="EMBL" id="JACAQK010000013">
    <property type="protein sequence ID" value="NWD37310.1"/>
    <property type="molecule type" value="Genomic_DNA"/>
</dbReference>
<dbReference type="RefSeq" id="WP_016972238.1">
    <property type="nucleotide sequence ID" value="NZ_CP020369.1"/>
</dbReference>
<name>A0A7Y8DRR7_PSETO</name>
<protein>
    <submittedName>
        <fullName evidence="2">Antitoxin</fullName>
    </submittedName>
</protein>
<sequence length="63" mass="7319">MSTPLSPIVSEFETQEQADSYDRWFRAKVQASIDDPRPSIPHDQVMAEMRALLEARRKERDEG</sequence>
<dbReference type="AlphaFoldDB" id="A0A7Y8DRR7"/>
<dbReference type="Pfam" id="PF21217">
    <property type="entry name" value="PaaA2"/>
    <property type="match status" value="1"/>
</dbReference>
<dbReference type="InterPro" id="IPR048851">
    <property type="entry name" value="PaaA2_dom"/>
</dbReference>
<gene>
    <name evidence="2" type="ORF">HX787_15760</name>
</gene>
<evidence type="ECO:0000259" key="1">
    <source>
        <dbReference type="Pfam" id="PF21217"/>
    </source>
</evidence>
<evidence type="ECO:0000313" key="2">
    <source>
        <dbReference type="EMBL" id="NWD37310.1"/>
    </source>
</evidence>
<comment type="caution">
    <text evidence="2">The sequence shown here is derived from an EMBL/GenBank/DDBJ whole genome shotgun (WGS) entry which is preliminary data.</text>
</comment>
<accession>A0A7Y8DRR7</accession>
<dbReference type="Proteomes" id="UP000549134">
    <property type="component" value="Unassembled WGS sequence"/>
</dbReference>
<organism evidence="2 3">
    <name type="scientific">Pseudomonas tolaasii</name>
    <dbReference type="NCBI Taxonomy" id="29442"/>
    <lineage>
        <taxon>Bacteria</taxon>
        <taxon>Pseudomonadati</taxon>
        <taxon>Pseudomonadota</taxon>
        <taxon>Gammaproteobacteria</taxon>
        <taxon>Pseudomonadales</taxon>
        <taxon>Pseudomonadaceae</taxon>
        <taxon>Pseudomonas</taxon>
    </lineage>
</organism>